<keyword evidence="8" id="KW-0812">Transmembrane</keyword>
<comment type="subcellular location">
    <subcellularLocation>
        <location evidence="2">Endosome membrane</location>
        <topology evidence="2">Peripheral membrane protein</topology>
    </subcellularLocation>
    <subcellularLocation>
        <location evidence="1">Golgi apparatus</location>
        <location evidence="1">trans-Golgi network membrane</location>
        <topology evidence="1">Peripheral membrane protein</topology>
    </subcellularLocation>
</comment>
<keyword evidence="8" id="KW-1133">Transmembrane helix</keyword>
<dbReference type="GO" id="GO:0005829">
    <property type="term" value="C:cytosol"/>
    <property type="evidence" value="ECO:0007669"/>
    <property type="project" value="GOC"/>
</dbReference>
<name>A0A511KEG6_RHOTO</name>
<dbReference type="InterPro" id="IPR039766">
    <property type="entry name" value="Vps53"/>
</dbReference>
<dbReference type="AlphaFoldDB" id="A0A511KEG6"/>
<dbReference type="OrthoDB" id="10261632at2759"/>
<accession>A0A511KEG6</accession>
<dbReference type="InterPro" id="IPR007234">
    <property type="entry name" value="Vps53_N"/>
</dbReference>
<comment type="caution">
    <text evidence="11">The sequence shown here is derived from an EMBL/GenBank/DDBJ whole genome shotgun (WGS) entry which is preliminary data.</text>
</comment>
<proteinExistence type="inferred from homology"/>
<evidence type="ECO:0000256" key="5">
    <source>
        <dbReference type="ARBA" id="ARBA00023034"/>
    </source>
</evidence>
<dbReference type="Proteomes" id="UP000321518">
    <property type="component" value="Unassembled WGS sequence"/>
</dbReference>
<keyword evidence="5" id="KW-0333">Golgi apparatus</keyword>
<evidence type="ECO:0000313" key="12">
    <source>
        <dbReference type="Proteomes" id="UP000321518"/>
    </source>
</evidence>
<dbReference type="EMBL" id="BJWK01000004">
    <property type="protein sequence ID" value="GEM07814.1"/>
    <property type="molecule type" value="Genomic_DNA"/>
</dbReference>
<feature type="domain" description="Vps53 N-terminal" evidence="9">
    <location>
        <begin position="67"/>
        <end position="431"/>
    </location>
</feature>
<evidence type="ECO:0000256" key="4">
    <source>
        <dbReference type="ARBA" id="ARBA00022753"/>
    </source>
</evidence>
<evidence type="ECO:0000256" key="1">
    <source>
        <dbReference type="ARBA" id="ARBA00004150"/>
    </source>
</evidence>
<organism evidence="11 12">
    <name type="scientific">Rhodotorula toruloides</name>
    <name type="common">Yeast</name>
    <name type="synonym">Rhodosporidium toruloides</name>
    <dbReference type="NCBI Taxonomy" id="5286"/>
    <lineage>
        <taxon>Eukaryota</taxon>
        <taxon>Fungi</taxon>
        <taxon>Dikarya</taxon>
        <taxon>Basidiomycota</taxon>
        <taxon>Pucciniomycotina</taxon>
        <taxon>Microbotryomycetes</taxon>
        <taxon>Sporidiobolales</taxon>
        <taxon>Sporidiobolaceae</taxon>
        <taxon>Rhodotorula</taxon>
    </lineage>
</organism>
<keyword evidence="4" id="KW-0967">Endosome</keyword>
<dbReference type="InterPro" id="IPR038260">
    <property type="entry name" value="Vps53_C_sf"/>
</dbReference>
<comment type="similarity">
    <text evidence="3">Belongs to the VPS53 family.</text>
</comment>
<dbReference type="Pfam" id="PF04100">
    <property type="entry name" value="Vps53_N"/>
    <property type="match status" value="1"/>
</dbReference>
<keyword evidence="6 8" id="KW-0472">Membrane</keyword>
<dbReference type="GO" id="GO:0010008">
    <property type="term" value="C:endosome membrane"/>
    <property type="evidence" value="ECO:0007669"/>
    <property type="project" value="UniProtKB-SubCell"/>
</dbReference>
<dbReference type="Gene3D" id="1.10.357.110">
    <property type="entry name" value="Vacuolar protein sorting-associated protein 53, C-terminus"/>
    <property type="match status" value="1"/>
</dbReference>
<reference evidence="11 12" key="1">
    <citation type="submission" date="2019-07" db="EMBL/GenBank/DDBJ databases">
        <title>Rhodotorula toruloides NBRC10032 genome sequencing.</title>
        <authorList>
            <person name="Shida Y."/>
            <person name="Takaku H."/>
            <person name="Ogasawara W."/>
            <person name="Mori K."/>
        </authorList>
    </citation>
    <scope>NUCLEOTIDE SEQUENCE [LARGE SCALE GENOMIC DNA]</scope>
    <source>
        <strain evidence="11 12">NBRC10032</strain>
    </source>
</reference>
<feature type="region of interest" description="Disordered" evidence="7">
    <location>
        <begin position="812"/>
        <end position="837"/>
    </location>
</feature>
<dbReference type="InterPro" id="IPR031745">
    <property type="entry name" value="Vps53_C"/>
</dbReference>
<dbReference type="GO" id="GO:0042147">
    <property type="term" value="P:retrograde transport, endosome to Golgi"/>
    <property type="evidence" value="ECO:0007669"/>
    <property type="project" value="InterPro"/>
</dbReference>
<evidence type="ECO:0000313" key="11">
    <source>
        <dbReference type="EMBL" id="GEM07814.1"/>
    </source>
</evidence>
<evidence type="ECO:0000256" key="6">
    <source>
        <dbReference type="ARBA" id="ARBA00023136"/>
    </source>
</evidence>
<feature type="domain" description="Vps53 C-terminal" evidence="10">
    <location>
        <begin position="656"/>
        <end position="739"/>
    </location>
</feature>
<evidence type="ECO:0000256" key="7">
    <source>
        <dbReference type="SAM" id="MobiDB-lite"/>
    </source>
</evidence>
<feature type="transmembrane region" description="Helical" evidence="8">
    <location>
        <begin position="963"/>
        <end position="986"/>
    </location>
</feature>
<dbReference type="PANTHER" id="PTHR12820">
    <property type="entry name" value="VACUOLAR SORTING PROTEIN 53"/>
    <property type="match status" value="1"/>
</dbReference>
<evidence type="ECO:0000256" key="3">
    <source>
        <dbReference type="ARBA" id="ARBA00008628"/>
    </source>
</evidence>
<evidence type="ECO:0000256" key="2">
    <source>
        <dbReference type="ARBA" id="ARBA00004481"/>
    </source>
</evidence>
<evidence type="ECO:0000256" key="8">
    <source>
        <dbReference type="SAM" id="Phobius"/>
    </source>
</evidence>
<protein>
    <submittedName>
        <fullName evidence="11">GARP complex subunit Vps53</fullName>
    </submittedName>
</protein>
<dbReference type="Pfam" id="PF16854">
    <property type="entry name" value="VPS53_C"/>
    <property type="match status" value="1"/>
</dbReference>
<gene>
    <name evidence="11" type="ORF">Rt10032_c04g1831</name>
</gene>
<dbReference type="GO" id="GO:0000938">
    <property type="term" value="C:GARP complex"/>
    <property type="evidence" value="ECO:0007669"/>
    <property type="project" value="InterPro"/>
</dbReference>
<sequence>MAAPTVVLPPSSPGDPLPDLPQELLLTLLRKRSDGEGLEKERDALDTFVLSGAATSGDGGGGVQVEDMLNELLPDEASLSHAPMVELLLRIKIQAIREEVEALTALLARDRDSRGMGELQELIGDLLAQVTAIRDAATESEVVVRDITRDIQSLDLAKRNLVASMNALKRFQMLVNAFDQLTRLAKSRRYRETAQALGAVKELSSFFKTFSSVERVAAVSRGVAEVQNVLKGQVMREFEEAFSNETARAGKDAQLADACLVIDALGDEAKNTLLKWYSLLLLRDYRRIFGATSEAGQLDNISRRFAWFRRILRTHEEENSAIFPPNWAVGAVLAGSFSEVTKNDLKSVLAKSSQSLNVGLLLESIAQTTEFERETARKFSLSFEEILKLSQLSYGGPDATAPISTVFEPYLGIFVDAQDKLLAEMFQTFTSSRVSISPTDNPSAVLPSSTELFYFYREALERCAKLSTRQALLDLCKVYRKWLKTYAEDVLTASLIKFDRKSTEGRPNLQELQTACLVLNTAEYCLETATQLEERLHERIHPDFRDRVSLEAEKGMFQSTTSAALLAILRELEFTVEPCFATMARSPWKEAEYVSSESAYVVELARALNTVLGAVREGVEQKKYVRSTCDKVVGLVLAKFTQTIVKCRPISQTGAEQILLDLQALKNCLLHLVLTPGDSAPIPSSYSRYVTRNVQNIDTLLKILMSPEDPPDDFVKHYLLLIPCQSFSDFQKVLDLKGVRRAEQNQLLDIFLAKTSTASGLSDSSFLTTLDMDPASKSLTSPLASGLASPTTAGSNLGLFSFGGPASIPMLQSGGGSRDGSRVGTPILGGRDGGGGKEERAFARLGARLGTRFFGDSYQGESAPSSLLQAISTAAAPYNSILANSASDTATGLVGAFPTTATVANTNSPVAATSSVIFNSGSPGEVFSSNTRAPYTKIGTVDTSMARGTAGASATKSAGMRTFGAAPGVQVFAALAAVVGGILVGAGRLL</sequence>
<evidence type="ECO:0000259" key="9">
    <source>
        <dbReference type="Pfam" id="PF04100"/>
    </source>
</evidence>
<dbReference type="PANTHER" id="PTHR12820:SF0">
    <property type="entry name" value="VACUOLAR PROTEIN SORTING-ASSOCIATED PROTEIN 53 HOMOLOG"/>
    <property type="match status" value="1"/>
</dbReference>
<evidence type="ECO:0000259" key="10">
    <source>
        <dbReference type="Pfam" id="PF16854"/>
    </source>
</evidence>